<organism evidence="1 2">
    <name type="scientific">Corchorus olitorius</name>
    <dbReference type="NCBI Taxonomy" id="93759"/>
    <lineage>
        <taxon>Eukaryota</taxon>
        <taxon>Viridiplantae</taxon>
        <taxon>Streptophyta</taxon>
        <taxon>Embryophyta</taxon>
        <taxon>Tracheophyta</taxon>
        <taxon>Spermatophyta</taxon>
        <taxon>Magnoliopsida</taxon>
        <taxon>eudicotyledons</taxon>
        <taxon>Gunneridae</taxon>
        <taxon>Pentapetalae</taxon>
        <taxon>rosids</taxon>
        <taxon>malvids</taxon>
        <taxon>Malvales</taxon>
        <taxon>Malvaceae</taxon>
        <taxon>Grewioideae</taxon>
        <taxon>Apeibeae</taxon>
        <taxon>Corchorus</taxon>
    </lineage>
</organism>
<keyword evidence="2" id="KW-1185">Reference proteome</keyword>
<name>A0A1R3KQI3_9ROSI</name>
<dbReference type="EMBL" id="AWUE01012376">
    <property type="protein sequence ID" value="OMP09327.1"/>
    <property type="molecule type" value="Genomic_DNA"/>
</dbReference>
<accession>A0A1R3KQI3</accession>
<gene>
    <name evidence="1" type="ORF">COLO4_05603</name>
</gene>
<evidence type="ECO:0000313" key="2">
    <source>
        <dbReference type="Proteomes" id="UP000187203"/>
    </source>
</evidence>
<dbReference type="Proteomes" id="UP000187203">
    <property type="component" value="Unassembled WGS sequence"/>
</dbReference>
<sequence length="30" mass="3272">MELSACVAQSSCNDNFVASYLKMFGIDIDV</sequence>
<comment type="caution">
    <text evidence="1">The sequence shown here is derived from an EMBL/GenBank/DDBJ whole genome shotgun (WGS) entry which is preliminary data.</text>
</comment>
<reference evidence="2" key="1">
    <citation type="submission" date="2013-09" db="EMBL/GenBank/DDBJ databases">
        <title>Corchorus olitorius genome sequencing.</title>
        <authorList>
            <person name="Alam M."/>
            <person name="Haque M.S."/>
            <person name="Islam M.S."/>
            <person name="Emdad E.M."/>
            <person name="Islam M.M."/>
            <person name="Ahmed B."/>
            <person name="Halim A."/>
            <person name="Hossen Q.M.M."/>
            <person name="Hossain M.Z."/>
            <person name="Ahmed R."/>
            <person name="Khan M.M."/>
            <person name="Islam R."/>
            <person name="Rashid M.M."/>
            <person name="Khan S.A."/>
            <person name="Rahman M.S."/>
            <person name="Alam M."/>
            <person name="Yahiya A.S."/>
            <person name="Khan M.S."/>
            <person name="Azam M.S."/>
            <person name="Haque T."/>
            <person name="Lashkar M.Z.H."/>
            <person name="Akhand A.I."/>
            <person name="Morshed G."/>
            <person name="Roy S."/>
            <person name="Uddin K.S."/>
            <person name="Rabeya T."/>
            <person name="Hossain A.S."/>
            <person name="Chowdhury A."/>
            <person name="Snigdha A.R."/>
            <person name="Mortoza M.S."/>
            <person name="Matin S.A."/>
            <person name="Hoque S.M.E."/>
            <person name="Islam M.K."/>
            <person name="Roy D.K."/>
            <person name="Haider R."/>
            <person name="Moosa M.M."/>
            <person name="Elias S.M."/>
            <person name="Hasan A.M."/>
            <person name="Jahan S."/>
            <person name="Shafiuddin M."/>
            <person name="Mahmood N."/>
            <person name="Shommy N.S."/>
        </authorList>
    </citation>
    <scope>NUCLEOTIDE SEQUENCE [LARGE SCALE GENOMIC DNA]</scope>
    <source>
        <strain evidence="2">cv. O-4</strain>
    </source>
</reference>
<proteinExistence type="predicted"/>
<protein>
    <submittedName>
        <fullName evidence="1">Uncharacterized protein</fullName>
    </submittedName>
</protein>
<evidence type="ECO:0000313" key="1">
    <source>
        <dbReference type="EMBL" id="OMP09327.1"/>
    </source>
</evidence>
<dbReference type="AlphaFoldDB" id="A0A1R3KQI3"/>